<comment type="caution">
    <text evidence="2">The sequence shown here is derived from an EMBL/GenBank/DDBJ whole genome shotgun (WGS) entry which is preliminary data.</text>
</comment>
<protein>
    <recommendedName>
        <fullName evidence="4">HMG box domain-containing protein</fullName>
    </recommendedName>
</protein>
<reference evidence="2 3" key="1">
    <citation type="submission" date="2015-01" db="EMBL/GenBank/DDBJ databases">
        <title>Evolution of Trichinella species and genotypes.</title>
        <authorList>
            <person name="Korhonen P.K."/>
            <person name="Edoardo P."/>
            <person name="Giuseppe L.R."/>
            <person name="Gasser R.B."/>
        </authorList>
    </citation>
    <scope>NUCLEOTIDE SEQUENCE [LARGE SCALE GENOMIC DNA]</scope>
    <source>
        <strain evidence="2">ISS37</strain>
    </source>
</reference>
<dbReference type="SUPFAM" id="SSF47095">
    <property type="entry name" value="HMG-box"/>
    <property type="match status" value="1"/>
</dbReference>
<dbReference type="Proteomes" id="UP000054630">
    <property type="component" value="Unassembled WGS sequence"/>
</dbReference>
<evidence type="ECO:0000313" key="3">
    <source>
        <dbReference type="Proteomes" id="UP000054630"/>
    </source>
</evidence>
<dbReference type="OrthoDB" id="5919289at2759"/>
<organism evidence="2 3">
    <name type="scientific">Trichinella nelsoni</name>
    <dbReference type="NCBI Taxonomy" id="6336"/>
    <lineage>
        <taxon>Eukaryota</taxon>
        <taxon>Metazoa</taxon>
        <taxon>Ecdysozoa</taxon>
        <taxon>Nematoda</taxon>
        <taxon>Enoplea</taxon>
        <taxon>Dorylaimia</taxon>
        <taxon>Trichinellida</taxon>
        <taxon>Trichinellidae</taxon>
        <taxon>Trichinella</taxon>
    </lineage>
</organism>
<evidence type="ECO:0008006" key="4">
    <source>
        <dbReference type="Google" id="ProtNLM"/>
    </source>
</evidence>
<gene>
    <name evidence="2" type="ORF">T07_1650</name>
</gene>
<feature type="non-terminal residue" evidence="2">
    <location>
        <position position="1"/>
    </location>
</feature>
<feature type="compositionally biased region" description="Acidic residues" evidence="1">
    <location>
        <begin position="554"/>
        <end position="567"/>
    </location>
</feature>
<proteinExistence type="predicted"/>
<dbReference type="InterPro" id="IPR036910">
    <property type="entry name" value="HMG_box_dom_sf"/>
</dbReference>
<sequence length="609" mass="71875">LLINMATVHFSLLDLEMPRRKVTVYLFYMNWNLMNYSNNADRQELESFFRMCDRKWSAMSETEKDEWKLKLHSNGNFEPHKLLYVFLHNVQCEKGQKTRHVPFAHIFPRFENLDDPKFQSMRRRGSSLFLNSVKLSSRYSNLQLSYALIGVSFSGDTVINSRFVEVDLLKFSLEFGIIKTAGVTIDTDKWSLPLDVKDVLTESSYLVCEGLKYSAVAEVMRLIWAKDRRLGIPPQLLLMEDFINTIVLCNEKKNEEDIVLPPLMNCHAVEVEFPIGCSHHTLLSTEDFPCAKEESFIALKEIFRQIQNVQPKFFKSEKLLENLENQRKAHTQLHIKSSHQEDDTAINTAFGKMFLLDNILDNTEQKLPVEDKMKTIDGTQPEKEYPAWFKSILEEMTVHTLEDKTKPMDDTQPLKRYPEWFRFQLIMRRAMSMKEYYDKNMKFYANMFEGPGRYHTNNNEEQPQISFSRRRRARPFYDEFIPQLDEAAIIFDEDKHEKPALDHSKEKKYEEEFDVYDNEDPKREERLFDYYCETVYSYFMRTATEKTGTSSSEYDFDEDCDEYEENEENGRNSDASSLVWAKSVQSRDAASQSHRLLVLHELEFNELLK</sequence>
<dbReference type="EMBL" id="JYDL01000204">
    <property type="protein sequence ID" value="KRX13393.1"/>
    <property type="molecule type" value="Genomic_DNA"/>
</dbReference>
<evidence type="ECO:0000256" key="1">
    <source>
        <dbReference type="SAM" id="MobiDB-lite"/>
    </source>
</evidence>
<dbReference type="AlphaFoldDB" id="A0A0V0RG06"/>
<feature type="region of interest" description="Disordered" evidence="1">
    <location>
        <begin position="549"/>
        <end position="576"/>
    </location>
</feature>
<name>A0A0V0RG06_9BILA</name>
<evidence type="ECO:0000313" key="2">
    <source>
        <dbReference type="EMBL" id="KRX13394.1"/>
    </source>
</evidence>
<keyword evidence="3" id="KW-1185">Reference proteome</keyword>
<dbReference type="EMBL" id="JYDL01000204">
    <property type="protein sequence ID" value="KRX13394.1"/>
    <property type="molecule type" value="Genomic_DNA"/>
</dbReference>
<accession>A0A0V0RG06</accession>